<dbReference type="SUPFAM" id="SSF51294">
    <property type="entry name" value="Hedgehog/intein (Hint) domain"/>
    <property type="match status" value="1"/>
</dbReference>
<evidence type="ECO:0000259" key="1">
    <source>
        <dbReference type="SMART" id="SM00305"/>
    </source>
</evidence>
<dbReference type="InterPro" id="IPR030934">
    <property type="entry name" value="Intein_C"/>
</dbReference>
<dbReference type="SMART" id="SM00306">
    <property type="entry name" value="HintN"/>
    <property type="match status" value="1"/>
</dbReference>
<name>A0ABN6KFC1_9LEPT</name>
<gene>
    <name evidence="3" type="ORF">LPTSP3_g13940</name>
</gene>
<dbReference type="NCBIfam" id="TIGR01443">
    <property type="entry name" value="intein_Cterm"/>
    <property type="match status" value="1"/>
</dbReference>
<dbReference type="Proteomes" id="UP000245263">
    <property type="component" value="Chromosome 1"/>
</dbReference>
<dbReference type="SMART" id="SM00305">
    <property type="entry name" value="HintC"/>
    <property type="match status" value="1"/>
</dbReference>
<dbReference type="EMBL" id="AP025028">
    <property type="protein sequence ID" value="BDA78464.1"/>
    <property type="molecule type" value="Genomic_DNA"/>
</dbReference>
<accession>A0ABN6KFC1</accession>
<sequence>MTLSKIISDGKIAGKGDKGYYSGTQNETRYISLSTVNPVTAPKGKDLFDEWGEEDWNDVEDQKTAVMNDFFTNGLGHDSKMLTQATTQIRNTESTNEKKFQEAKTAQEAADSFLKDMIIAYISGGMAGIKASLKSKVEDQINSSLAAAFIRATGGSDDQIAMATQLVSFMRGKMQERKIKSNMAKNNLTNVAMGGLAIMTGGASLLLGSAMGAMGSFAASVGNVFGSASTVLGATFGSSIAGLTAGVTTAAYRAVAGDKAADALVNKISGPKDQLAAIKANENAIIKTAATGAIANATGLPKDVVGQLLTDYQGAQAAKKVRKAVNSNPIGNIGSQVVGAVGGIIKTAIVATGVPERDIQRALSDGNRIAFAGVTDAGMEAQSLAYMNQAMGMSAPGMKYTSNIPTLKNKEGLVEELGQRIVVDEIVKATGMDKDVADAAFRKQYGAIKQKKADKKAQSSAIRSTVVTAVTTAVTLGAAAAVTGPLASIGNALNSIGSAFGAVGGAATQVGAAVVKGAIQAIDGARNGIQGVLAGVANGAIGVLTAGVSPSVPMGTTFEPGAFLSTAASALQKTGVGLGISYDRQAVWGGAVGIGNGSANASITFSQHGGSQINVGVQGATINYNTANGTYGAGYTYNAGNGFSVGAAWNSATGASATAGYNQNGHGISITVDQSGVSSSASAGGITLGTNGPDGFHAAEINWVEQNLDQARNNNDVEMARRVKVGEDKYLAEKYKLSPEEIDKLSPDARDALIKAAAVVSGPQGNEAWGTSRLSGLDQFVGGFTDGIANVANFYNGDAASSDAVYVSPDGTVHPRTCFTAGTLIHTKDGLKAIEEIKISDVVLSKSDETGEVSYRNVLNTFVRQTDAIYKLSFNDGTILETTWNHRFRVLKPEANAQDFRLENTVWTEAKDLVSGDTTLSSNGSTLNIVSISIENREETVYNFEVEEYHTYFVGEKGIWVHNESYINNPSVANVTKRLLGWEVSDNDISQAYPGVDTVERFRLGQKYGAQFLLDSPDFSQSVERVVNGDLTADDLKKIDKLANEYADRLGLKGEDRKAFYAGLWDTGIMSQRGIELATFSDRLNSIAIDAGLTAAPFLLSARPAVVLAENSFVTKFKKIFGSTPKPASTSTTAATTTAEVGQAVVAGETAVINAATIAPRALTQSDIGINGVVRGTFSMQNKLAKVNIEMIDDNIANPFKIIDNLTSVAKAQGATSLNIEGVLANPRLYDILIKRYNFITEGGKEILRIPIK</sequence>
<reference evidence="3 4" key="1">
    <citation type="submission" date="2021-08" db="EMBL/GenBank/DDBJ databases">
        <title>Complete genome sequence of Leptospira kobayashii strain E30.</title>
        <authorList>
            <person name="Nakao R."/>
            <person name="Nakamura S."/>
            <person name="Masuzawa T."/>
            <person name="Koizumi N."/>
        </authorList>
    </citation>
    <scope>NUCLEOTIDE SEQUENCE [LARGE SCALE GENOMIC DNA]</scope>
    <source>
        <strain evidence="3 4">E30</strain>
    </source>
</reference>
<feature type="domain" description="Hint" evidence="1">
    <location>
        <begin position="924"/>
        <end position="969"/>
    </location>
</feature>
<protein>
    <recommendedName>
        <fullName evidence="5">Intein C-terminal splicing domain protein</fullName>
    </recommendedName>
</protein>
<dbReference type="InterPro" id="IPR036844">
    <property type="entry name" value="Hint_dom_sf"/>
</dbReference>
<dbReference type="CDD" id="cd00081">
    <property type="entry name" value="Hint"/>
    <property type="match status" value="1"/>
</dbReference>
<dbReference type="InterPro" id="IPR006141">
    <property type="entry name" value="Intein_N"/>
</dbReference>
<dbReference type="InterPro" id="IPR003587">
    <property type="entry name" value="Hint_dom_N"/>
</dbReference>
<keyword evidence="4" id="KW-1185">Reference proteome</keyword>
<evidence type="ECO:0000313" key="4">
    <source>
        <dbReference type="Proteomes" id="UP000245263"/>
    </source>
</evidence>
<evidence type="ECO:0008006" key="5">
    <source>
        <dbReference type="Google" id="ProtNLM"/>
    </source>
</evidence>
<organism evidence="3 4">
    <name type="scientific">Leptospira kobayashii</name>
    <dbReference type="NCBI Taxonomy" id="1917830"/>
    <lineage>
        <taxon>Bacteria</taxon>
        <taxon>Pseudomonadati</taxon>
        <taxon>Spirochaetota</taxon>
        <taxon>Spirochaetia</taxon>
        <taxon>Leptospirales</taxon>
        <taxon>Leptospiraceae</taxon>
        <taxon>Leptospira</taxon>
    </lineage>
</organism>
<feature type="domain" description="Hint" evidence="2">
    <location>
        <begin position="816"/>
        <end position="923"/>
    </location>
</feature>
<dbReference type="PROSITE" id="PS50817">
    <property type="entry name" value="INTEIN_N_TER"/>
    <property type="match status" value="1"/>
</dbReference>
<dbReference type="Gene3D" id="2.170.16.10">
    <property type="entry name" value="Hedgehog/Intein (Hint) domain"/>
    <property type="match status" value="1"/>
</dbReference>
<proteinExistence type="predicted"/>
<evidence type="ECO:0000313" key="3">
    <source>
        <dbReference type="EMBL" id="BDA78464.1"/>
    </source>
</evidence>
<evidence type="ECO:0000259" key="2">
    <source>
        <dbReference type="SMART" id="SM00306"/>
    </source>
</evidence>
<dbReference type="Pfam" id="PF07591">
    <property type="entry name" value="PT-HINT"/>
    <property type="match status" value="1"/>
</dbReference>
<dbReference type="InterPro" id="IPR003586">
    <property type="entry name" value="Hint_dom_C"/>
</dbReference>